<sequence length="66" mass="7143">MSDAVPALFADITAMLEDMHTVAIEGQSNDNSPDMQCALMCQLRIGITSLNGLLGNVRKRLDFACD</sequence>
<dbReference type="EMBL" id="RPFZ01000001">
    <property type="protein sequence ID" value="RPF70963.1"/>
    <property type="molecule type" value="Genomic_DNA"/>
</dbReference>
<gene>
    <name evidence="1" type="ORF">EG799_04520</name>
</gene>
<organism evidence="1 2">
    <name type="scientific">Aurantiacibacter spongiae</name>
    <dbReference type="NCBI Taxonomy" id="2488860"/>
    <lineage>
        <taxon>Bacteria</taxon>
        <taxon>Pseudomonadati</taxon>
        <taxon>Pseudomonadota</taxon>
        <taxon>Alphaproteobacteria</taxon>
        <taxon>Sphingomonadales</taxon>
        <taxon>Erythrobacteraceae</taxon>
        <taxon>Aurantiacibacter</taxon>
    </lineage>
</organism>
<keyword evidence="2" id="KW-1185">Reference proteome</keyword>
<evidence type="ECO:0000313" key="1">
    <source>
        <dbReference type="EMBL" id="RPF70963.1"/>
    </source>
</evidence>
<reference evidence="1 2" key="1">
    <citation type="submission" date="2018-11" db="EMBL/GenBank/DDBJ databases">
        <title>Erythrobacter spongiae sp. nov., isolated from a marine sponge.</title>
        <authorList>
            <person name="Zhuang L."/>
            <person name="Luo L."/>
        </authorList>
    </citation>
    <scope>NUCLEOTIDE SEQUENCE [LARGE SCALE GENOMIC DNA]</scope>
    <source>
        <strain evidence="1 2">HN-E23</strain>
    </source>
</reference>
<evidence type="ECO:0000313" key="2">
    <source>
        <dbReference type="Proteomes" id="UP000275232"/>
    </source>
</evidence>
<dbReference type="RefSeq" id="WP_123878950.1">
    <property type="nucleotide sequence ID" value="NZ_RPFZ01000001.1"/>
</dbReference>
<accession>A0A3N5CPN2</accession>
<comment type="caution">
    <text evidence="1">The sequence shown here is derived from an EMBL/GenBank/DDBJ whole genome shotgun (WGS) entry which is preliminary data.</text>
</comment>
<name>A0A3N5CPN2_9SPHN</name>
<proteinExistence type="predicted"/>
<dbReference type="AlphaFoldDB" id="A0A3N5CPN2"/>
<dbReference type="OrthoDB" id="7433562at2"/>
<protein>
    <submittedName>
        <fullName evidence="1">Uncharacterized protein</fullName>
    </submittedName>
</protein>
<dbReference type="Proteomes" id="UP000275232">
    <property type="component" value="Unassembled WGS sequence"/>
</dbReference>